<organism evidence="4 5">
    <name type="scientific">Thalassomonas actiniarum</name>
    <dbReference type="NCBI Taxonomy" id="485447"/>
    <lineage>
        <taxon>Bacteria</taxon>
        <taxon>Pseudomonadati</taxon>
        <taxon>Pseudomonadota</taxon>
        <taxon>Gammaproteobacteria</taxon>
        <taxon>Alteromonadales</taxon>
        <taxon>Colwelliaceae</taxon>
        <taxon>Thalassomonas</taxon>
    </lineage>
</organism>
<sequence>MAPKILDEHSLQAREQEIIDAAIALIARLGVANVTMDKVVAEVSYSKGTVYKHFTGKEDLLLAIGNQAITIMSDLFFRASQYPGCARERMLLINFSYLIYAILHPALFQSAICAKSPNVYEKSTQKRVQEQEQLEMKLMGIFFGLIEEAIADQSFTLPPHMDMQQICFSNWSLGYGVISLLADELESCSGRMGLVVERELFNQNNLLLDGMQWAPLSFEKDYKASLKKALEEVFGEELARIKALGRELNF</sequence>
<dbReference type="PRINTS" id="PR00455">
    <property type="entry name" value="HTHTETR"/>
</dbReference>
<dbReference type="EMBL" id="CP059735">
    <property type="protein sequence ID" value="WDD98009.1"/>
    <property type="molecule type" value="Genomic_DNA"/>
</dbReference>
<dbReference type="InterPro" id="IPR001647">
    <property type="entry name" value="HTH_TetR"/>
</dbReference>
<dbReference type="Proteomes" id="UP000032568">
    <property type="component" value="Chromosome"/>
</dbReference>
<keyword evidence="5" id="KW-1185">Reference proteome</keyword>
<dbReference type="InterPro" id="IPR009057">
    <property type="entry name" value="Homeodomain-like_sf"/>
</dbReference>
<dbReference type="PANTHER" id="PTHR30055:SF200">
    <property type="entry name" value="HTH-TYPE TRANSCRIPTIONAL REPRESSOR BDCR"/>
    <property type="match status" value="1"/>
</dbReference>
<gene>
    <name evidence="4" type="ORF">SG35_022420</name>
</gene>
<dbReference type="InterPro" id="IPR050109">
    <property type="entry name" value="HTH-type_TetR-like_transc_reg"/>
</dbReference>
<proteinExistence type="predicted"/>
<evidence type="ECO:0000256" key="1">
    <source>
        <dbReference type="ARBA" id="ARBA00023125"/>
    </source>
</evidence>
<dbReference type="PANTHER" id="PTHR30055">
    <property type="entry name" value="HTH-TYPE TRANSCRIPTIONAL REGULATOR RUTR"/>
    <property type="match status" value="1"/>
</dbReference>
<dbReference type="GO" id="GO:0000976">
    <property type="term" value="F:transcription cis-regulatory region binding"/>
    <property type="evidence" value="ECO:0007669"/>
    <property type="project" value="TreeGrafter"/>
</dbReference>
<feature type="DNA-binding region" description="H-T-H motif" evidence="2">
    <location>
        <begin position="35"/>
        <end position="54"/>
    </location>
</feature>
<name>A0AAE9YPQ8_9GAMM</name>
<dbReference type="PROSITE" id="PS50977">
    <property type="entry name" value="HTH_TETR_2"/>
    <property type="match status" value="1"/>
</dbReference>
<evidence type="ECO:0000313" key="4">
    <source>
        <dbReference type="EMBL" id="WDD98009.1"/>
    </source>
</evidence>
<dbReference type="RefSeq" id="WP_044830375.1">
    <property type="nucleotide sequence ID" value="NZ_CP059735.1"/>
</dbReference>
<keyword evidence="1 2" id="KW-0238">DNA-binding</keyword>
<accession>A0AAE9YPQ8</accession>
<evidence type="ECO:0000313" key="5">
    <source>
        <dbReference type="Proteomes" id="UP000032568"/>
    </source>
</evidence>
<dbReference type="SUPFAM" id="SSF46689">
    <property type="entry name" value="Homeodomain-like"/>
    <property type="match status" value="1"/>
</dbReference>
<reference evidence="4 5" key="2">
    <citation type="journal article" date="2022" name="Mar. Drugs">
        <title>Bioassay-Guided Fractionation Leads to the Detection of Cholic Acid Generated by the Rare Thalassomonas sp.</title>
        <authorList>
            <person name="Pheiffer F."/>
            <person name="Schneider Y.K."/>
            <person name="Hansen E.H."/>
            <person name="Andersen J.H."/>
            <person name="Isaksson J."/>
            <person name="Busche T."/>
            <person name="R C."/>
            <person name="Kalinowski J."/>
            <person name="Zyl L.V."/>
            <person name="Trindade M."/>
        </authorList>
    </citation>
    <scope>NUCLEOTIDE SEQUENCE [LARGE SCALE GENOMIC DNA]</scope>
    <source>
        <strain evidence="4 5">A5K-106</strain>
    </source>
</reference>
<reference evidence="4 5" key="1">
    <citation type="journal article" date="2015" name="Genome Announc.">
        <title>Draft Genome Sequences of Marine Isolates of Thalassomonas viridans and Thalassomonas actiniarum.</title>
        <authorList>
            <person name="Olonade I."/>
            <person name="van Zyl L.J."/>
            <person name="Trindade M."/>
        </authorList>
    </citation>
    <scope>NUCLEOTIDE SEQUENCE [LARGE SCALE GENOMIC DNA]</scope>
    <source>
        <strain evidence="4 5">A5K-106</strain>
    </source>
</reference>
<dbReference type="Pfam" id="PF00440">
    <property type="entry name" value="TetR_N"/>
    <property type="match status" value="1"/>
</dbReference>
<evidence type="ECO:0000259" key="3">
    <source>
        <dbReference type="PROSITE" id="PS50977"/>
    </source>
</evidence>
<dbReference type="GO" id="GO:0003700">
    <property type="term" value="F:DNA-binding transcription factor activity"/>
    <property type="evidence" value="ECO:0007669"/>
    <property type="project" value="TreeGrafter"/>
</dbReference>
<dbReference type="Gene3D" id="1.10.357.10">
    <property type="entry name" value="Tetracycline Repressor, domain 2"/>
    <property type="match status" value="1"/>
</dbReference>
<feature type="domain" description="HTH tetR-type" evidence="3">
    <location>
        <begin position="12"/>
        <end position="72"/>
    </location>
</feature>
<protein>
    <submittedName>
        <fullName evidence="4">Helix-turn-helix transcriptional regulator</fullName>
    </submittedName>
</protein>
<evidence type="ECO:0000256" key="2">
    <source>
        <dbReference type="PROSITE-ProRule" id="PRU00335"/>
    </source>
</evidence>
<dbReference type="KEGG" id="tact:SG35_022420"/>
<dbReference type="AlphaFoldDB" id="A0AAE9YPQ8"/>